<evidence type="ECO:0000256" key="3">
    <source>
        <dbReference type="ARBA" id="ARBA00022448"/>
    </source>
</evidence>
<dbReference type="EMBL" id="JAAGVY010000042">
    <property type="protein sequence ID" value="NEN25164.1"/>
    <property type="molecule type" value="Genomic_DNA"/>
</dbReference>
<keyword evidence="5" id="KW-0812">Transmembrane</keyword>
<dbReference type="Proteomes" id="UP000486602">
    <property type="component" value="Unassembled WGS sequence"/>
</dbReference>
<keyword evidence="10" id="KW-1185">Reference proteome</keyword>
<evidence type="ECO:0000256" key="6">
    <source>
        <dbReference type="ARBA" id="ARBA00023136"/>
    </source>
</evidence>
<reference evidence="9 10" key="1">
    <citation type="submission" date="2020-02" db="EMBL/GenBank/DDBJ databases">
        <title>Out from the shadows clarifying the taxonomy of the family Cryomorphaceae and related taxa by utilizing the GTDB taxonomic framework.</title>
        <authorList>
            <person name="Bowman J.P."/>
        </authorList>
    </citation>
    <scope>NUCLEOTIDE SEQUENCE [LARGE SCALE GENOMIC DNA]</scope>
    <source>
        <strain evidence="9 10">QSSC 1-22</strain>
    </source>
</reference>
<comment type="similarity">
    <text evidence="2">Belongs to the outer membrane factor (OMF) (TC 1.B.17) family.</text>
</comment>
<keyword evidence="4" id="KW-1134">Transmembrane beta strand</keyword>
<dbReference type="AlphaFoldDB" id="A0A7K3WUI3"/>
<evidence type="ECO:0000313" key="9">
    <source>
        <dbReference type="EMBL" id="NEN25164.1"/>
    </source>
</evidence>
<gene>
    <name evidence="9" type="ORF">G3O08_16810</name>
</gene>
<comment type="subcellular location">
    <subcellularLocation>
        <location evidence="1">Cell outer membrane</location>
    </subcellularLocation>
</comment>
<dbReference type="PANTHER" id="PTHR30026">
    <property type="entry name" value="OUTER MEMBRANE PROTEIN TOLC"/>
    <property type="match status" value="1"/>
</dbReference>
<name>A0A7K3WUI3_9FLAO</name>
<organism evidence="9 10">
    <name type="scientific">Cryomorpha ignava</name>
    <dbReference type="NCBI Taxonomy" id="101383"/>
    <lineage>
        <taxon>Bacteria</taxon>
        <taxon>Pseudomonadati</taxon>
        <taxon>Bacteroidota</taxon>
        <taxon>Flavobacteriia</taxon>
        <taxon>Flavobacteriales</taxon>
        <taxon>Cryomorphaceae</taxon>
        <taxon>Cryomorpha</taxon>
    </lineage>
</organism>
<evidence type="ECO:0000256" key="1">
    <source>
        <dbReference type="ARBA" id="ARBA00004442"/>
    </source>
</evidence>
<keyword evidence="6" id="KW-0472">Membrane</keyword>
<dbReference type="SUPFAM" id="SSF56954">
    <property type="entry name" value="Outer membrane efflux proteins (OEP)"/>
    <property type="match status" value="1"/>
</dbReference>
<sequence length="480" mass="53442">MLRISVLLIFSSLFSLGLSAQEKWDLQKCIDYALQNNLSVQQSKLNIERAEIGLTQSKYALLPNLNAQATYGYNFGQRIDPFTNQFATQRVLTNNLFMSSSLDIFNGFSKVNTIKRNEADMVASEYDLKTIQNDISLQLCLAYLQILRNKENAAIAQEQLTLTQSQVDRTQILVDAGQLPQGTLYDAQAQAAQEELNLVNAENAIVLARLNLTQIMQLTPQEAEEFEIVTPDLSDEGTELLNNSAMDIYIRAKQEMPQIQAVEQRKTAAEYDLKVANGNLYPNLSLSGSVGSGYSGANRIIVGEGSNVGFVPIGQVQGTGAPVVTIQEQTIYNDGDFKTKSFTDQLSDNFNQNIQLNLVIPIFNGLAARSNVNRAKINRLDAEITYAQVSNQLRFDVEQAYADAKAAMNSYLAAQKAVMALEESFNYGQVRYDQGVINTVQFNDIKTQYTNAQSSMTNSKYDFVFRTKILDFYLGNPITL</sequence>
<dbReference type="PANTHER" id="PTHR30026:SF20">
    <property type="entry name" value="OUTER MEMBRANE PROTEIN TOLC"/>
    <property type="match status" value="1"/>
</dbReference>
<evidence type="ECO:0000313" key="10">
    <source>
        <dbReference type="Proteomes" id="UP000486602"/>
    </source>
</evidence>
<dbReference type="GO" id="GO:1990281">
    <property type="term" value="C:efflux pump complex"/>
    <property type="evidence" value="ECO:0007669"/>
    <property type="project" value="TreeGrafter"/>
</dbReference>
<proteinExistence type="inferred from homology"/>
<accession>A0A7K3WUI3</accession>
<evidence type="ECO:0000256" key="7">
    <source>
        <dbReference type="ARBA" id="ARBA00023237"/>
    </source>
</evidence>
<evidence type="ECO:0000256" key="5">
    <source>
        <dbReference type="ARBA" id="ARBA00022692"/>
    </source>
</evidence>
<dbReference type="Gene3D" id="1.20.1600.10">
    <property type="entry name" value="Outer membrane efflux proteins (OEP)"/>
    <property type="match status" value="1"/>
</dbReference>
<dbReference type="Pfam" id="PF02321">
    <property type="entry name" value="OEP"/>
    <property type="match status" value="2"/>
</dbReference>
<dbReference type="InterPro" id="IPR051906">
    <property type="entry name" value="TolC-like"/>
</dbReference>
<evidence type="ECO:0000256" key="2">
    <source>
        <dbReference type="ARBA" id="ARBA00007613"/>
    </source>
</evidence>
<dbReference type="GO" id="GO:0009279">
    <property type="term" value="C:cell outer membrane"/>
    <property type="evidence" value="ECO:0007669"/>
    <property type="project" value="UniProtKB-SubCell"/>
</dbReference>
<feature type="chain" id="PRO_5029603364" evidence="8">
    <location>
        <begin position="21"/>
        <end position="480"/>
    </location>
</feature>
<protein>
    <submittedName>
        <fullName evidence="9">TolC family protein</fullName>
    </submittedName>
</protein>
<keyword evidence="8" id="KW-0732">Signal</keyword>
<evidence type="ECO:0000256" key="4">
    <source>
        <dbReference type="ARBA" id="ARBA00022452"/>
    </source>
</evidence>
<dbReference type="InterPro" id="IPR003423">
    <property type="entry name" value="OMP_efflux"/>
</dbReference>
<feature type="signal peptide" evidence="8">
    <location>
        <begin position="1"/>
        <end position="20"/>
    </location>
</feature>
<dbReference type="GO" id="GO:0015288">
    <property type="term" value="F:porin activity"/>
    <property type="evidence" value="ECO:0007669"/>
    <property type="project" value="TreeGrafter"/>
</dbReference>
<dbReference type="GO" id="GO:0015562">
    <property type="term" value="F:efflux transmembrane transporter activity"/>
    <property type="evidence" value="ECO:0007669"/>
    <property type="project" value="InterPro"/>
</dbReference>
<comment type="caution">
    <text evidence="9">The sequence shown here is derived from an EMBL/GenBank/DDBJ whole genome shotgun (WGS) entry which is preliminary data.</text>
</comment>
<evidence type="ECO:0000256" key="8">
    <source>
        <dbReference type="SAM" id="SignalP"/>
    </source>
</evidence>
<keyword evidence="3" id="KW-0813">Transport</keyword>
<dbReference type="RefSeq" id="WP_163286622.1">
    <property type="nucleotide sequence ID" value="NZ_JAAGVY010000042.1"/>
</dbReference>
<keyword evidence="7" id="KW-0998">Cell outer membrane</keyword>